<evidence type="ECO:0000313" key="3">
    <source>
        <dbReference type="EMBL" id="KAL0016485.1"/>
    </source>
</evidence>
<reference evidence="3 4" key="1">
    <citation type="submission" date="2024-01" db="EMBL/GenBank/DDBJ databases">
        <title>A telomere-to-telomere, gap-free genome of sweet tea (Lithocarpus litseifolius).</title>
        <authorList>
            <person name="Zhou J."/>
        </authorList>
    </citation>
    <scope>NUCLEOTIDE SEQUENCE [LARGE SCALE GENOMIC DNA]</scope>
    <source>
        <strain evidence="3">Zhou-2022a</strain>
        <tissue evidence="3">Leaf</tissue>
    </source>
</reference>
<evidence type="ECO:0008006" key="5">
    <source>
        <dbReference type="Google" id="ProtNLM"/>
    </source>
</evidence>
<evidence type="ECO:0000313" key="4">
    <source>
        <dbReference type="Proteomes" id="UP001459277"/>
    </source>
</evidence>
<dbReference type="Pfam" id="PF13456">
    <property type="entry name" value="RVT_3"/>
    <property type="match status" value="1"/>
</dbReference>
<dbReference type="PANTHER" id="PTHR47074:SF48">
    <property type="entry name" value="POLYNUCLEOTIDYL TRANSFERASE, RIBONUCLEASE H-LIKE SUPERFAMILY PROTEIN"/>
    <property type="match status" value="1"/>
</dbReference>
<name>A0AAW2E0E5_9ROSI</name>
<comment type="caution">
    <text evidence="3">The sequence shown here is derived from an EMBL/GenBank/DDBJ whole genome shotgun (WGS) entry which is preliminary data.</text>
</comment>
<dbReference type="GO" id="GO:0003676">
    <property type="term" value="F:nucleic acid binding"/>
    <property type="evidence" value="ECO:0007669"/>
    <property type="project" value="InterPro"/>
</dbReference>
<organism evidence="3 4">
    <name type="scientific">Lithocarpus litseifolius</name>
    <dbReference type="NCBI Taxonomy" id="425828"/>
    <lineage>
        <taxon>Eukaryota</taxon>
        <taxon>Viridiplantae</taxon>
        <taxon>Streptophyta</taxon>
        <taxon>Embryophyta</taxon>
        <taxon>Tracheophyta</taxon>
        <taxon>Spermatophyta</taxon>
        <taxon>Magnoliopsida</taxon>
        <taxon>eudicotyledons</taxon>
        <taxon>Gunneridae</taxon>
        <taxon>Pentapetalae</taxon>
        <taxon>rosids</taxon>
        <taxon>fabids</taxon>
        <taxon>Fagales</taxon>
        <taxon>Fagaceae</taxon>
        <taxon>Lithocarpus</taxon>
    </lineage>
</organism>
<evidence type="ECO:0000259" key="1">
    <source>
        <dbReference type="Pfam" id="PF13456"/>
    </source>
</evidence>
<dbReference type="InterPro" id="IPR026960">
    <property type="entry name" value="RVT-Znf"/>
</dbReference>
<dbReference type="PANTHER" id="PTHR47074">
    <property type="entry name" value="BNAC02G40300D PROTEIN"/>
    <property type="match status" value="1"/>
</dbReference>
<proteinExistence type="predicted"/>
<dbReference type="InterPro" id="IPR044730">
    <property type="entry name" value="RNase_H-like_dom_plant"/>
</dbReference>
<dbReference type="CDD" id="cd06222">
    <property type="entry name" value="RNase_H_like"/>
    <property type="match status" value="1"/>
</dbReference>
<dbReference type="InterPro" id="IPR052929">
    <property type="entry name" value="RNase_H-like_EbsB-rel"/>
</dbReference>
<feature type="domain" description="RNase H type-1" evidence="1">
    <location>
        <begin position="256"/>
        <end position="339"/>
    </location>
</feature>
<dbReference type="Gene3D" id="3.30.420.10">
    <property type="entry name" value="Ribonuclease H-like superfamily/Ribonuclease H"/>
    <property type="match status" value="1"/>
</dbReference>
<protein>
    <recommendedName>
        <fullName evidence="5">Reverse transcriptase zinc-binding domain-containing protein</fullName>
    </recommendedName>
</protein>
<dbReference type="InterPro" id="IPR036397">
    <property type="entry name" value="RNaseH_sf"/>
</dbReference>
<accession>A0AAW2E0E5</accession>
<keyword evidence="4" id="KW-1185">Reference proteome</keyword>
<evidence type="ECO:0000259" key="2">
    <source>
        <dbReference type="Pfam" id="PF13966"/>
    </source>
</evidence>
<dbReference type="Pfam" id="PF13966">
    <property type="entry name" value="zf-RVT"/>
    <property type="match status" value="1"/>
</dbReference>
<gene>
    <name evidence="3" type="ORF">SO802_003554</name>
</gene>
<dbReference type="InterPro" id="IPR012337">
    <property type="entry name" value="RNaseH-like_sf"/>
</dbReference>
<feature type="domain" description="Reverse transcriptase zinc-binding" evidence="2">
    <location>
        <begin position="58"/>
        <end position="154"/>
    </location>
</feature>
<dbReference type="InterPro" id="IPR002156">
    <property type="entry name" value="RNaseH_domain"/>
</dbReference>
<dbReference type="EMBL" id="JAZDWU010000001">
    <property type="protein sequence ID" value="KAL0016485.1"/>
    <property type="molecule type" value="Genomic_DNA"/>
</dbReference>
<dbReference type="AlphaFoldDB" id="A0AAW2E0E5"/>
<dbReference type="Proteomes" id="UP001459277">
    <property type="component" value="Unassembled WGS sequence"/>
</dbReference>
<dbReference type="GO" id="GO:0004523">
    <property type="term" value="F:RNA-DNA hybrid ribonuclease activity"/>
    <property type="evidence" value="ECO:0007669"/>
    <property type="project" value="InterPro"/>
</dbReference>
<dbReference type="SUPFAM" id="SSF53098">
    <property type="entry name" value="Ribonuclease H-like"/>
    <property type="match status" value="1"/>
</dbReference>
<sequence length="379" mass="42079">MNTELTKVFTRDEVTKALQQLHPTKAPGPDANTILKIPLSYNLPKDSLIWIGNKKDTFTVKSAYHIASSMVDSVEDGEFSYGNERTSLWKRIWHQKIPPKLKIFAWRTCVNGLPTMFNLNHRGIQCSSFCPLCDKTIETTAHAFFHCDHAKLTWAHWHNCPIDLSHCTRKLVDFALAIAKKDSSFALELFFAVAWSIWWNRNQALYDDSGAPPSQIWDMANRILGEYKEACSFSNLAQVLPSTKWCAPPTSFFKINVDGAASDDGRPSSIGVIIQANQGDSIAASSRILSSPFSAEITEALALQEGVLLASEMGLSKAIFESDALSIIQAINEGNHLKQNGNRVAHDLAKEARRSGVSQVWKGVFPSVVENLICNDRGL</sequence>